<dbReference type="InterPro" id="IPR036388">
    <property type="entry name" value="WH-like_DNA-bd_sf"/>
</dbReference>
<dbReference type="Pfam" id="PF11427">
    <property type="entry name" value="HTH_Tnp_Tc3_1"/>
    <property type="match status" value="1"/>
</dbReference>
<organism evidence="5">
    <name type="scientific">Panstrongylus megistus</name>
    <dbReference type="NCBI Taxonomy" id="65343"/>
    <lineage>
        <taxon>Eukaryota</taxon>
        <taxon>Metazoa</taxon>
        <taxon>Ecdysozoa</taxon>
        <taxon>Arthropoda</taxon>
        <taxon>Hexapoda</taxon>
        <taxon>Insecta</taxon>
        <taxon>Pterygota</taxon>
        <taxon>Neoptera</taxon>
        <taxon>Paraneoptera</taxon>
        <taxon>Hemiptera</taxon>
        <taxon>Heteroptera</taxon>
        <taxon>Panheteroptera</taxon>
        <taxon>Cimicomorpha</taxon>
        <taxon>Reduviidae</taxon>
        <taxon>Triatominae</taxon>
        <taxon>Panstrongylus</taxon>
    </lineage>
</organism>
<dbReference type="InterPro" id="IPR009057">
    <property type="entry name" value="Homeodomain-like_sf"/>
</dbReference>
<dbReference type="Gene3D" id="1.10.10.10">
    <property type="entry name" value="Winged helix-like DNA-binding domain superfamily/Winged helix DNA-binding domain"/>
    <property type="match status" value="1"/>
</dbReference>
<comment type="subcellular location">
    <subcellularLocation>
        <location evidence="1">Nucleus</location>
    </subcellularLocation>
</comment>
<name>A0A069DYM5_9HEMI</name>
<sequence length="329" mass="38135">MPRGKLLTDEEKGKILAFAEEKLCLREIARRLQRSHNVVRNFLANQQNYGKNKKGGPKKKLSLRCERRIINYSSNSVKSISKMISDLNLNVSRSTVYRVLKRSKFIKCQKMRKAPKLQPRHIAARLEFGRHNISTDWHSVIFSDEKKFNLDGPDGNRHYWRDLRKNPVKFSKRNFGGGSVMVWGAFCSTKMLKLAFPSTKMNSAEYTTVLENHLLPFLHQNNHVQWTFQQDNAAIHTSRATKTWLTSHNIPLLQWPACSPDLNPIENVWGIIVRKVYAENHQYGNVEDLKNAIIKSWNEISDQVRKNLISSMGRRLFQVAEKRGGTTDY</sequence>
<reference evidence="5" key="1">
    <citation type="journal article" date="2015" name="J. Med. Entomol.">
        <title>A Deep Insight Into the Sialotranscriptome of the Chagas Disease Vector, Panstrongylus megistus (Hemiptera: Heteroptera).</title>
        <authorList>
            <person name="Ribeiro J.M."/>
            <person name="Schwarz A."/>
            <person name="Francischetti I.M."/>
        </authorList>
    </citation>
    <scope>NUCLEOTIDE SEQUENCE</scope>
    <source>
        <tissue evidence="5">Salivary glands</tissue>
    </source>
</reference>
<dbReference type="Pfam" id="PF13358">
    <property type="entry name" value="DDE_3"/>
    <property type="match status" value="1"/>
</dbReference>
<dbReference type="InterPro" id="IPR025898">
    <property type="entry name" value="Tc3_transposase_DNA-bd_dom"/>
</dbReference>
<dbReference type="Pfam" id="PF21517">
    <property type="entry name" value="HTH_Tnp_Tc3_2_like"/>
    <property type="match status" value="1"/>
</dbReference>
<dbReference type="Gene3D" id="1.10.10.60">
    <property type="entry name" value="Homeodomain-like"/>
    <property type="match status" value="1"/>
</dbReference>
<dbReference type="InterPro" id="IPR038717">
    <property type="entry name" value="Tc1-like_DDE_dom"/>
</dbReference>
<evidence type="ECO:0000313" key="5">
    <source>
        <dbReference type="EMBL" id="JAC86759.1"/>
    </source>
</evidence>
<feature type="domain" description="Transposable element Tc3 transposase-like DNA-binding HTH" evidence="4">
    <location>
        <begin position="64"/>
        <end position="103"/>
    </location>
</feature>
<dbReference type="PANTHER" id="PTHR23022:SF129">
    <property type="entry name" value="TRANSPOSABLE ELEMENT TC3 TRANSPOSASE"/>
    <property type="match status" value="1"/>
</dbReference>
<evidence type="ECO:0000256" key="1">
    <source>
        <dbReference type="ARBA" id="ARBA00004123"/>
    </source>
</evidence>
<evidence type="ECO:0000259" key="2">
    <source>
        <dbReference type="Pfam" id="PF11427"/>
    </source>
</evidence>
<evidence type="ECO:0000259" key="3">
    <source>
        <dbReference type="Pfam" id="PF13358"/>
    </source>
</evidence>
<accession>A0A069DYM5</accession>
<feature type="domain" description="Tc3 transposase DNA binding" evidence="2">
    <location>
        <begin position="3"/>
        <end position="50"/>
    </location>
</feature>
<dbReference type="PANTHER" id="PTHR23022">
    <property type="entry name" value="TRANSPOSABLE ELEMENT-RELATED"/>
    <property type="match status" value="1"/>
</dbReference>
<dbReference type="EMBL" id="GBGD01002130">
    <property type="protein sequence ID" value="JAC86759.1"/>
    <property type="molecule type" value="mRNA"/>
</dbReference>
<dbReference type="GO" id="GO:0005634">
    <property type="term" value="C:nucleus"/>
    <property type="evidence" value="ECO:0007669"/>
    <property type="project" value="UniProtKB-SubCell"/>
</dbReference>
<dbReference type="Gene3D" id="3.30.420.10">
    <property type="entry name" value="Ribonuclease H-like superfamily/Ribonuclease H"/>
    <property type="match status" value="1"/>
</dbReference>
<dbReference type="SUPFAM" id="SSF46689">
    <property type="entry name" value="Homeodomain-like"/>
    <property type="match status" value="1"/>
</dbReference>
<protein>
    <submittedName>
        <fullName evidence="5">Putative transposable element</fullName>
    </submittedName>
</protein>
<dbReference type="GO" id="GO:0003677">
    <property type="term" value="F:DNA binding"/>
    <property type="evidence" value="ECO:0007669"/>
    <property type="project" value="InterPro"/>
</dbReference>
<dbReference type="InterPro" id="IPR048703">
    <property type="entry name" value="Tnp_Tc3-like_HTH"/>
</dbReference>
<proteinExistence type="evidence at transcript level"/>
<dbReference type="InterPro" id="IPR036397">
    <property type="entry name" value="RNaseH_sf"/>
</dbReference>
<dbReference type="AlphaFoldDB" id="A0A069DYM5"/>
<evidence type="ECO:0000259" key="4">
    <source>
        <dbReference type="Pfam" id="PF21517"/>
    </source>
</evidence>
<feature type="domain" description="Tc1-like transposase DDE" evidence="3">
    <location>
        <begin position="140"/>
        <end position="290"/>
    </location>
</feature>
<dbReference type="InterPro" id="IPR052338">
    <property type="entry name" value="Transposase_5"/>
</dbReference>